<evidence type="ECO:0000259" key="7">
    <source>
        <dbReference type="PROSITE" id="PS50011"/>
    </source>
</evidence>
<dbReference type="PROSITE" id="PS50011">
    <property type="entry name" value="PROTEIN_KINASE_DOM"/>
    <property type="match status" value="1"/>
</dbReference>
<evidence type="ECO:0000256" key="3">
    <source>
        <dbReference type="ARBA" id="ARBA00022679"/>
    </source>
</evidence>
<keyword evidence="9" id="KW-1185">Reference proteome</keyword>
<reference evidence="8 9" key="1">
    <citation type="submission" date="2022-10" db="EMBL/GenBank/DDBJ databases">
        <title>The complete genomes of actinobacterial strains from the NBC collection.</title>
        <authorList>
            <person name="Joergensen T.S."/>
            <person name="Alvarez Arevalo M."/>
            <person name="Sterndorff E.B."/>
            <person name="Faurdal D."/>
            <person name="Vuksanovic O."/>
            <person name="Mourched A.-S."/>
            <person name="Charusanti P."/>
            <person name="Shaw S."/>
            <person name="Blin K."/>
            <person name="Weber T."/>
        </authorList>
    </citation>
    <scope>NUCLEOTIDE SEQUENCE [LARGE SCALE GENOMIC DNA]</scope>
    <source>
        <strain evidence="8 9">NBC_00185</strain>
        <plasmid evidence="8 9">unnamed1</plasmid>
    </source>
</reference>
<dbReference type="EC" id="2.7.11.1" evidence="1"/>
<dbReference type="PANTHER" id="PTHR43289:SF6">
    <property type="entry name" value="SERINE_THREONINE-PROTEIN KINASE NEKL-3"/>
    <property type="match status" value="1"/>
</dbReference>
<name>A0ABZ1KDJ1_9ACTN</name>
<dbReference type="EMBL" id="CP108136">
    <property type="protein sequence ID" value="WTP70452.1"/>
    <property type="molecule type" value="Genomic_DNA"/>
</dbReference>
<protein>
    <recommendedName>
        <fullName evidence="1">non-specific serine/threonine protein kinase</fullName>
        <ecNumber evidence="1">2.7.11.1</ecNumber>
    </recommendedName>
</protein>
<keyword evidence="5" id="KW-0418">Kinase</keyword>
<evidence type="ECO:0000256" key="2">
    <source>
        <dbReference type="ARBA" id="ARBA00022527"/>
    </source>
</evidence>
<gene>
    <name evidence="8" type="ORF">OG560_33885</name>
</gene>
<dbReference type="Gene3D" id="1.10.510.10">
    <property type="entry name" value="Transferase(Phosphotransferase) domain 1"/>
    <property type="match status" value="1"/>
</dbReference>
<accession>A0ABZ1KDJ1</accession>
<dbReference type="RefSeq" id="WP_406189585.1">
    <property type="nucleotide sequence ID" value="NZ_CP108136.1"/>
</dbReference>
<dbReference type="InterPro" id="IPR025382">
    <property type="entry name" value="Cap4-like_endonuclease_dom"/>
</dbReference>
<evidence type="ECO:0000313" key="9">
    <source>
        <dbReference type="Proteomes" id="UP001622496"/>
    </source>
</evidence>
<evidence type="ECO:0000256" key="4">
    <source>
        <dbReference type="ARBA" id="ARBA00022741"/>
    </source>
</evidence>
<dbReference type="Pfam" id="PF14130">
    <property type="entry name" value="Cap4_nuclease"/>
    <property type="match status" value="1"/>
</dbReference>
<keyword evidence="8" id="KW-0614">Plasmid</keyword>
<proteinExistence type="predicted"/>
<evidence type="ECO:0000256" key="5">
    <source>
        <dbReference type="ARBA" id="ARBA00022777"/>
    </source>
</evidence>
<keyword evidence="2" id="KW-0723">Serine/threonine-protein kinase</keyword>
<feature type="domain" description="Protein kinase" evidence="7">
    <location>
        <begin position="291"/>
        <end position="557"/>
    </location>
</feature>
<dbReference type="InterPro" id="IPR000719">
    <property type="entry name" value="Prot_kinase_dom"/>
</dbReference>
<evidence type="ECO:0000256" key="1">
    <source>
        <dbReference type="ARBA" id="ARBA00012513"/>
    </source>
</evidence>
<dbReference type="InterPro" id="IPR011009">
    <property type="entry name" value="Kinase-like_dom_sf"/>
</dbReference>
<sequence>MIDPIATAALNDSGSVTLRGYEYQTHVAAQAVLEMLADEAVRHVTCEHIEDVIIARSEEQAEGGLLWEFQQIKMREAATPWAFRDVLAKRPLQSLWRTYGTLKDQGLSYRLTAAVEGFLDPADALVTALAHGEGADNEHCMERVTAHLKADAKEVSAFLGLIRIQELPRSEDIEERSVAFLHELGSPLTGTEINGLYAELVHRVRKAMQGRLDSRWTEQSGVQDLPAGLLGKRIGPSAVADIRQRLQLPDHMLLAGFSQRGGVDTAQISEVRSGAAAPYEARGLRKDYDCEKFPFHRQEDGMADVFYATHKPTGTPVVLKKLRGQYPHLDKKARMTREIEVGRLLSDHPNAMPVWDASADGTWFVMPKAQAVATECLDDLKDPVVLRDLIESLCSVLIAAHGMQAPGSPHGWIHRDIKPSNVLRLDGRWVLADWGIVRRPPGQTTHAQRTRLGASMGSEGFAAPELSFDAHSAGPPTDVYSLGQLIGWAITRRNPQQNIPLIPDSGPWRAVVRGATRRDPGRRLATVQAFLDLIAQEIDTPPTPPVVHAETLRDALKDGAANASEELVALAATHPDDAALYCDVLLNVDPVALMPALLADPPRALEIVRAMPDLLGTHRSIERGEVDAVILWLFTVARHAANAAQLDLLEVCCNGAFTWDALWDQWRPQDEIRPWLRTLTGDAAGSVAGALRDHPDCARHFFSLANEMRVDHRIRSAVSPPPPGATGTAGST</sequence>
<dbReference type="SMART" id="SM00220">
    <property type="entry name" value="S_TKc"/>
    <property type="match status" value="1"/>
</dbReference>
<keyword evidence="6" id="KW-0067">ATP-binding</keyword>
<dbReference type="SUPFAM" id="SSF56112">
    <property type="entry name" value="Protein kinase-like (PK-like)"/>
    <property type="match status" value="1"/>
</dbReference>
<geneLocation type="plasmid" evidence="8 9">
    <name>unnamed1</name>
</geneLocation>
<keyword evidence="4" id="KW-0547">Nucleotide-binding</keyword>
<dbReference type="PANTHER" id="PTHR43289">
    <property type="entry name" value="MITOGEN-ACTIVATED PROTEIN KINASE KINASE KINASE 20-RELATED"/>
    <property type="match status" value="1"/>
</dbReference>
<evidence type="ECO:0000313" key="8">
    <source>
        <dbReference type="EMBL" id="WTP70452.1"/>
    </source>
</evidence>
<dbReference type="Pfam" id="PF00069">
    <property type="entry name" value="Pkinase"/>
    <property type="match status" value="1"/>
</dbReference>
<organism evidence="8 9">
    <name type="scientific">[Kitasatospora] papulosa</name>
    <dbReference type="NCBI Taxonomy" id="1464011"/>
    <lineage>
        <taxon>Bacteria</taxon>
        <taxon>Bacillati</taxon>
        <taxon>Actinomycetota</taxon>
        <taxon>Actinomycetes</taxon>
        <taxon>Kitasatosporales</taxon>
        <taxon>Streptomycetaceae</taxon>
        <taxon>Streptomyces</taxon>
    </lineage>
</organism>
<dbReference type="Proteomes" id="UP001622496">
    <property type="component" value="Plasmid unnamed1"/>
</dbReference>
<evidence type="ECO:0000256" key="6">
    <source>
        <dbReference type="ARBA" id="ARBA00022840"/>
    </source>
</evidence>
<keyword evidence="3" id="KW-0808">Transferase</keyword>